<evidence type="ECO:0000313" key="7">
    <source>
        <dbReference type="EMBL" id="SIS91873.1"/>
    </source>
</evidence>
<evidence type="ECO:0000256" key="6">
    <source>
        <dbReference type="SAM" id="MobiDB-lite"/>
    </source>
</evidence>
<dbReference type="InterPro" id="IPR027417">
    <property type="entry name" value="P-loop_NTPase"/>
</dbReference>
<keyword evidence="4" id="KW-0547">Nucleotide-binding</keyword>
<dbReference type="STRING" id="407234.SAMN05421795_1136"/>
<dbReference type="PANTHER" id="PTHR43790">
    <property type="entry name" value="CARBOHYDRATE TRANSPORT ATP-BINDING PROTEIN MG119-RELATED"/>
    <property type="match status" value="1"/>
</dbReference>
<feature type="region of interest" description="Disordered" evidence="6">
    <location>
        <begin position="27"/>
        <end position="78"/>
    </location>
</feature>
<evidence type="ECO:0000256" key="1">
    <source>
        <dbReference type="ARBA" id="ARBA00022448"/>
    </source>
</evidence>
<dbReference type="SUPFAM" id="SSF52540">
    <property type="entry name" value="P-loop containing nucleoside triphosphate hydrolases"/>
    <property type="match status" value="1"/>
</dbReference>
<keyword evidence="5 7" id="KW-0067">ATP-binding</keyword>
<feature type="compositionally biased region" description="Polar residues" evidence="6">
    <location>
        <begin position="67"/>
        <end position="78"/>
    </location>
</feature>
<dbReference type="PANTHER" id="PTHR43790:SF9">
    <property type="entry name" value="GALACTOFURANOSE TRANSPORTER ATP-BINDING PROTEIN YTFR"/>
    <property type="match status" value="1"/>
</dbReference>
<protein>
    <submittedName>
        <fullName evidence="7">Ribose transport system ATP-binding protein</fullName>
    </submittedName>
</protein>
<reference evidence="8" key="1">
    <citation type="submission" date="2017-01" db="EMBL/GenBank/DDBJ databases">
        <authorList>
            <person name="Varghese N."/>
            <person name="Submissions S."/>
        </authorList>
    </citation>
    <scope>NUCLEOTIDE SEQUENCE [LARGE SCALE GENOMIC DNA]</scope>
    <source>
        <strain evidence="8">DSM 18714</strain>
    </source>
</reference>
<keyword evidence="8" id="KW-1185">Reference proteome</keyword>
<accession>A0A1N7N0F6</accession>
<sequence>MLAGDRNAESVAAGLSVQENLFLNPGLTGRGFFKPRRPSRETDAAREIGNRFDIRPNDPTAPIETLSGGNQQKVVMAR</sequence>
<evidence type="ECO:0000256" key="3">
    <source>
        <dbReference type="ARBA" id="ARBA00022737"/>
    </source>
</evidence>
<gene>
    <name evidence="7" type="ORF">SAMN05421795_1136</name>
</gene>
<dbReference type="InterPro" id="IPR050107">
    <property type="entry name" value="ABC_carbohydrate_import_ATPase"/>
</dbReference>
<dbReference type="AlphaFoldDB" id="A0A1N7N0F6"/>
<dbReference type="Proteomes" id="UP000186098">
    <property type="component" value="Unassembled WGS sequence"/>
</dbReference>
<proteinExistence type="predicted"/>
<keyword evidence="3" id="KW-0677">Repeat</keyword>
<evidence type="ECO:0000313" key="8">
    <source>
        <dbReference type="Proteomes" id="UP000186098"/>
    </source>
</evidence>
<evidence type="ECO:0000256" key="5">
    <source>
        <dbReference type="ARBA" id="ARBA00022840"/>
    </source>
</evidence>
<evidence type="ECO:0000256" key="4">
    <source>
        <dbReference type="ARBA" id="ARBA00022741"/>
    </source>
</evidence>
<organism evidence="7 8">
    <name type="scientific">Phaeovulum vinaykumarii</name>
    <dbReference type="NCBI Taxonomy" id="407234"/>
    <lineage>
        <taxon>Bacteria</taxon>
        <taxon>Pseudomonadati</taxon>
        <taxon>Pseudomonadota</taxon>
        <taxon>Alphaproteobacteria</taxon>
        <taxon>Rhodobacterales</taxon>
        <taxon>Paracoccaceae</taxon>
        <taxon>Phaeovulum</taxon>
    </lineage>
</organism>
<dbReference type="GO" id="GO:0005524">
    <property type="term" value="F:ATP binding"/>
    <property type="evidence" value="ECO:0007669"/>
    <property type="project" value="UniProtKB-KW"/>
</dbReference>
<evidence type="ECO:0000256" key="2">
    <source>
        <dbReference type="ARBA" id="ARBA00022597"/>
    </source>
</evidence>
<keyword evidence="1" id="KW-0813">Transport</keyword>
<name>A0A1N7N0F6_9RHOB</name>
<feature type="compositionally biased region" description="Basic and acidic residues" evidence="6">
    <location>
        <begin position="38"/>
        <end position="56"/>
    </location>
</feature>
<dbReference type="Gene3D" id="3.40.50.300">
    <property type="entry name" value="P-loop containing nucleotide triphosphate hydrolases"/>
    <property type="match status" value="1"/>
</dbReference>
<keyword evidence="2" id="KW-0762">Sugar transport</keyword>
<dbReference type="EMBL" id="FTOM01000013">
    <property type="protein sequence ID" value="SIS91873.1"/>
    <property type="molecule type" value="Genomic_DNA"/>
</dbReference>